<name>A0A1I1ES84_9FLAO</name>
<proteinExistence type="predicted"/>
<evidence type="ECO:0000313" key="1">
    <source>
        <dbReference type="EMBL" id="SFB87763.1"/>
    </source>
</evidence>
<accession>A0A1I1ES84</accession>
<sequence length="646" mass="74401">MDLKETNPFDIIIWVSAKTTMLTPLGVSEIENALRDFGGVIENISSTVGEREAKSLEERLKTILEYLEVFDVLLIIDNLETILDENIRSFIREASQQCKILITSRIGLGELEFRRPLHGMSEHESIQLVRSLANLKKSNVLNRLENQNLIRIINQLHYNPLALKWFVNSVETGASPSEVLNNQQNLLNFCLSNVYEKLSKNAIQIINTILASRKSLNDAELIFITNLTSLEMRRAMNELFATTFISRQIDHSSDQQEVKYIVPDFAQEYILRNHQISPEYIKSVSESLRQLNLSTANIKRVSGYNEFGVNAISITNSNEKVVGRLLNEALKYSRIKDVDNALKKVNEAKSILPNYFEVYRVGAFIKATYGDLLGAETDYKTGLSIAPDNPRLLYFYGNFLLINLNDLENAVEYAKKVYELRPESPYPTFLLTRILSTIGEYESAIRINEKLITDSNLNHQNIRIARTHQIKTYHLWGTEYIRKEGDFEKAKEKFKKGIKIFEECVQNNLHDEKLINAFVNTLKYFVQLIPKIQNEENVDFIKRKYLDYHELISQDSQNEYFKNLLKNAYGIELSPSPILKGRIEKIFFKQKFAFIRTKSKSYFAHSNDFSVPNEFDNLEIGTPMDFSVGYNSKGECAVDVSIHKEP</sequence>
<dbReference type="InterPro" id="IPR027417">
    <property type="entry name" value="P-loop_NTPase"/>
</dbReference>
<organism evidence="1 2">
    <name type="scientific">Flagellimonas taeanensis</name>
    <dbReference type="NCBI Taxonomy" id="1005926"/>
    <lineage>
        <taxon>Bacteria</taxon>
        <taxon>Pseudomonadati</taxon>
        <taxon>Bacteroidota</taxon>
        <taxon>Flavobacteriia</taxon>
        <taxon>Flavobacteriales</taxon>
        <taxon>Flavobacteriaceae</taxon>
        <taxon>Flagellimonas</taxon>
    </lineage>
</organism>
<dbReference type="Gene3D" id="1.25.40.10">
    <property type="entry name" value="Tetratricopeptide repeat domain"/>
    <property type="match status" value="1"/>
</dbReference>
<dbReference type="InterPro" id="IPR019734">
    <property type="entry name" value="TPR_rpt"/>
</dbReference>
<dbReference type="InterPro" id="IPR012340">
    <property type="entry name" value="NA-bd_OB-fold"/>
</dbReference>
<dbReference type="InterPro" id="IPR011990">
    <property type="entry name" value="TPR-like_helical_dom_sf"/>
</dbReference>
<dbReference type="SUPFAM" id="SSF52540">
    <property type="entry name" value="P-loop containing nucleoside triphosphate hydrolases"/>
    <property type="match status" value="1"/>
</dbReference>
<comment type="caution">
    <text evidence="1">The sequence shown here is derived from an EMBL/GenBank/DDBJ whole genome shotgun (WGS) entry which is preliminary data.</text>
</comment>
<evidence type="ECO:0000313" key="2">
    <source>
        <dbReference type="Proteomes" id="UP000198940"/>
    </source>
</evidence>
<reference evidence="1 2" key="1">
    <citation type="submission" date="2016-10" db="EMBL/GenBank/DDBJ databases">
        <authorList>
            <person name="Varghese N."/>
            <person name="Submissions S."/>
        </authorList>
    </citation>
    <scope>NUCLEOTIDE SEQUENCE [LARGE SCALE GENOMIC DNA]</scope>
    <source>
        <strain evidence="1 2">DSM 26351</strain>
    </source>
</reference>
<gene>
    <name evidence="1" type="ORF">SAMN04487891_103183</name>
</gene>
<dbReference type="Gene3D" id="2.40.50.140">
    <property type="entry name" value="Nucleic acid-binding proteins"/>
    <property type="match status" value="1"/>
</dbReference>
<dbReference type="Gene3D" id="3.40.50.300">
    <property type="entry name" value="P-loop containing nucleotide triphosphate hydrolases"/>
    <property type="match status" value="1"/>
</dbReference>
<keyword evidence="2" id="KW-1185">Reference proteome</keyword>
<dbReference type="Proteomes" id="UP000198940">
    <property type="component" value="Unassembled WGS sequence"/>
</dbReference>
<dbReference type="EMBL" id="FOKU01000003">
    <property type="protein sequence ID" value="SFB87763.1"/>
    <property type="molecule type" value="Genomic_DNA"/>
</dbReference>
<dbReference type="SUPFAM" id="SSF48452">
    <property type="entry name" value="TPR-like"/>
    <property type="match status" value="1"/>
</dbReference>
<dbReference type="Pfam" id="PF13181">
    <property type="entry name" value="TPR_8"/>
    <property type="match status" value="1"/>
</dbReference>
<protein>
    <submittedName>
        <fullName evidence="1">Tetratricopeptide repeat-containing protein</fullName>
    </submittedName>
</protein>